<proteinExistence type="predicted"/>
<dbReference type="OrthoDB" id="1931061at2759"/>
<dbReference type="EMBL" id="QGKY02000089">
    <property type="protein sequence ID" value="KAF2610060.1"/>
    <property type="molecule type" value="Genomic_DNA"/>
</dbReference>
<evidence type="ECO:0008006" key="4">
    <source>
        <dbReference type="Google" id="ProtNLM"/>
    </source>
</evidence>
<reference evidence="2" key="2">
    <citation type="submission" date="2019-12" db="EMBL/GenBank/DDBJ databases">
        <authorList>
            <person name="Studholme D.J."/>
            <person name="Sarris P."/>
        </authorList>
    </citation>
    <scope>NUCLEOTIDE SEQUENCE</scope>
    <source>
        <strain evidence="2">PFS-1207/04</strain>
        <tissue evidence="2">Leaf</tissue>
    </source>
</reference>
<protein>
    <recommendedName>
        <fullName evidence="4">DUF223 domain-containing protein</fullName>
    </recommendedName>
</protein>
<name>A0A3N6SDB4_BRACR</name>
<evidence type="ECO:0000313" key="3">
    <source>
        <dbReference type="Proteomes" id="UP000266723"/>
    </source>
</evidence>
<comment type="caution">
    <text evidence="1">The sequence shown here is derived from an EMBL/GenBank/DDBJ whole genome shotgun (WGS) entry which is preliminary data.</text>
</comment>
<gene>
    <name evidence="2" type="ORF">DY000_02005248</name>
    <name evidence="1" type="ORF">F2Q70_00010516</name>
</gene>
<organism evidence="1">
    <name type="scientific">Brassica cretica</name>
    <name type="common">Mustard</name>
    <dbReference type="NCBI Taxonomy" id="69181"/>
    <lineage>
        <taxon>Eukaryota</taxon>
        <taxon>Viridiplantae</taxon>
        <taxon>Streptophyta</taxon>
        <taxon>Embryophyta</taxon>
        <taxon>Tracheophyta</taxon>
        <taxon>Spermatophyta</taxon>
        <taxon>Magnoliopsida</taxon>
        <taxon>eudicotyledons</taxon>
        <taxon>Gunneridae</taxon>
        <taxon>Pentapetalae</taxon>
        <taxon>rosids</taxon>
        <taxon>malvids</taxon>
        <taxon>Brassicales</taxon>
        <taxon>Brassicaceae</taxon>
        <taxon>Brassiceae</taxon>
        <taxon>Brassica</taxon>
    </lineage>
</organism>
<reference evidence="2 3" key="3">
    <citation type="journal article" date="2020" name="BMC Genomics">
        <title>Intraspecific diversification of the crop wild relative Brassica cretica Lam. using demographic model selection.</title>
        <authorList>
            <person name="Kioukis A."/>
            <person name="Michalopoulou V.A."/>
            <person name="Briers L."/>
            <person name="Pirintsos S."/>
            <person name="Studholme D.J."/>
            <person name="Pavlidis P."/>
            <person name="Sarris P.F."/>
        </authorList>
    </citation>
    <scope>NUCLEOTIDE SEQUENCE [LARGE SCALE GENOMIC DNA]</scope>
    <source>
        <strain evidence="3">cv. PFS-1207/04</strain>
        <strain evidence="2">PFS-1207/04</strain>
    </source>
</reference>
<accession>A0A3N6SDB4</accession>
<dbReference type="EMBL" id="QGKV02000832">
    <property type="protein sequence ID" value="KAF3548835.1"/>
    <property type="molecule type" value="Genomic_DNA"/>
</dbReference>
<dbReference type="AlphaFoldDB" id="A0A3N6SDB4"/>
<dbReference type="Proteomes" id="UP000266723">
    <property type="component" value="Unassembled WGS sequence"/>
</dbReference>
<keyword evidence="3" id="KW-1185">Reference proteome</keyword>
<evidence type="ECO:0000313" key="2">
    <source>
        <dbReference type="EMBL" id="KAF3548835.1"/>
    </source>
</evidence>
<reference evidence="1" key="1">
    <citation type="submission" date="2019-12" db="EMBL/GenBank/DDBJ databases">
        <title>Genome sequencing and annotation of Brassica cretica.</title>
        <authorList>
            <person name="Studholme D.J."/>
            <person name="Sarris P.F."/>
        </authorList>
    </citation>
    <scope>NUCLEOTIDE SEQUENCE</scope>
    <source>
        <strain evidence="1">PFS-102/07</strain>
        <tissue evidence="1">Leaf</tissue>
    </source>
</reference>
<sequence>MANDQEVMFFRDISLGPHETQIRYRLIHFWEVRNPLKKKLIGLKMLLIYEQGTIIQGFIPSGRVKIYLPDMKQGSVYLYDVIGHMKLVNGQTLIERPILNEAEIATMRHLLGFGLACLARPHQFDGQTYEFVFTHDLAITEAHGLQKMWDGTWERSTWLNSSNTVTLWSSASPQFRQTSTTAEDGEGFVFLLKLELSYKRCLKGAETTLFGSIYKEGYQHMESGEPRREIGNIMKSGECCSTDALRFERLGECKTRF</sequence>
<evidence type="ECO:0000313" key="1">
    <source>
        <dbReference type="EMBL" id="KAF2610060.1"/>
    </source>
</evidence>